<dbReference type="EMBL" id="JAEEGA010000001">
    <property type="protein sequence ID" value="MBP1039521.1"/>
    <property type="molecule type" value="Genomic_DNA"/>
</dbReference>
<evidence type="ECO:0000313" key="6">
    <source>
        <dbReference type="Proteomes" id="UP000674938"/>
    </source>
</evidence>
<evidence type="ECO:0000256" key="1">
    <source>
        <dbReference type="ARBA" id="ARBA00023015"/>
    </source>
</evidence>
<dbReference type="Pfam" id="PF02311">
    <property type="entry name" value="AraC_binding"/>
    <property type="match status" value="1"/>
</dbReference>
<reference evidence="5" key="1">
    <citation type="submission" date="2020-12" db="EMBL/GenBank/DDBJ databases">
        <title>Vagococcus allomyrinae sp. nov. and Enterococcus lavae sp. nov., isolated from the larvae of Allomyrina dichotoma.</title>
        <authorList>
            <person name="Lee S.D."/>
        </authorList>
    </citation>
    <scope>NUCLEOTIDE SEQUENCE</scope>
    <source>
        <strain evidence="5">BWB3-3</strain>
    </source>
</reference>
<dbReference type="InterPro" id="IPR003313">
    <property type="entry name" value="AraC-bd"/>
</dbReference>
<dbReference type="PANTHER" id="PTHR43280:SF28">
    <property type="entry name" value="HTH-TYPE TRANSCRIPTIONAL ACTIVATOR RHAS"/>
    <property type="match status" value="1"/>
</dbReference>
<organism evidence="5 6">
    <name type="scientific">Vagococcus allomyrinae</name>
    <dbReference type="NCBI Taxonomy" id="2794353"/>
    <lineage>
        <taxon>Bacteria</taxon>
        <taxon>Bacillati</taxon>
        <taxon>Bacillota</taxon>
        <taxon>Bacilli</taxon>
        <taxon>Lactobacillales</taxon>
        <taxon>Enterococcaceae</taxon>
        <taxon>Vagococcus</taxon>
    </lineage>
</organism>
<dbReference type="SMART" id="SM00342">
    <property type="entry name" value="HTH_ARAC"/>
    <property type="match status" value="1"/>
</dbReference>
<dbReference type="InterPro" id="IPR037923">
    <property type="entry name" value="HTH-like"/>
</dbReference>
<sequence length="289" mass="33618">MFHHEIVDVTKDELPFKLIIHKNTSATIPKHWHRSFELSFTIKGKIDSFIINGKEQTPVSGTILVVNPNEVHSISGTTKKGEDNVALSLLIPYSFMAEVISDFPYRFYHLPSKEKQSITQRHSYKQVQQAFHALFFCMEKPTDNIQLKIFSLVYEILYELSEHFSTISSVKNDLQQTDSNEFEWIDSVIIYIQQYFTSPLSVGELADAFHLTPSYFSRKFKKYMAMSVMDYITEIRLQEAFQKIIHTQKNIQAISDSCGFPNHKSLIQVFKKTYGLTPVQYRKKQISHK</sequence>
<gene>
    <name evidence="5" type="ORF">I6N95_00735</name>
</gene>
<evidence type="ECO:0000256" key="3">
    <source>
        <dbReference type="ARBA" id="ARBA00023163"/>
    </source>
</evidence>
<dbReference type="SUPFAM" id="SSF51215">
    <property type="entry name" value="Regulatory protein AraC"/>
    <property type="match status" value="1"/>
</dbReference>
<dbReference type="GO" id="GO:0043565">
    <property type="term" value="F:sequence-specific DNA binding"/>
    <property type="evidence" value="ECO:0007669"/>
    <property type="project" value="InterPro"/>
</dbReference>
<proteinExistence type="predicted"/>
<dbReference type="InterPro" id="IPR018060">
    <property type="entry name" value="HTH_AraC"/>
</dbReference>
<keyword evidence="3" id="KW-0804">Transcription</keyword>
<dbReference type="GO" id="GO:0003700">
    <property type="term" value="F:DNA-binding transcription factor activity"/>
    <property type="evidence" value="ECO:0007669"/>
    <property type="project" value="InterPro"/>
</dbReference>
<protein>
    <submittedName>
        <fullName evidence="5">Helix-turn-helix domain-containing protein</fullName>
    </submittedName>
</protein>
<dbReference type="Gene3D" id="1.10.10.60">
    <property type="entry name" value="Homeodomain-like"/>
    <property type="match status" value="2"/>
</dbReference>
<comment type="caution">
    <text evidence="5">The sequence shown here is derived from an EMBL/GenBank/DDBJ whole genome shotgun (WGS) entry which is preliminary data.</text>
</comment>
<dbReference type="PANTHER" id="PTHR43280">
    <property type="entry name" value="ARAC-FAMILY TRANSCRIPTIONAL REGULATOR"/>
    <property type="match status" value="1"/>
</dbReference>
<keyword evidence="2" id="KW-0238">DNA-binding</keyword>
<dbReference type="Proteomes" id="UP000674938">
    <property type="component" value="Unassembled WGS sequence"/>
</dbReference>
<dbReference type="RefSeq" id="WP_209524425.1">
    <property type="nucleotide sequence ID" value="NZ_JAEEGA010000001.1"/>
</dbReference>
<feature type="domain" description="HTH araC/xylS-type" evidence="4">
    <location>
        <begin position="186"/>
        <end position="284"/>
    </location>
</feature>
<keyword evidence="6" id="KW-1185">Reference proteome</keyword>
<accession>A0A940STX8</accession>
<name>A0A940STX8_9ENTE</name>
<dbReference type="PROSITE" id="PS01124">
    <property type="entry name" value="HTH_ARAC_FAMILY_2"/>
    <property type="match status" value="1"/>
</dbReference>
<dbReference type="Gene3D" id="2.60.120.10">
    <property type="entry name" value="Jelly Rolls"/>
    <property type="match status" value="1"/>
</dbReference>
<dbReference type="InterPro" id="IPR014710">
    <property type="entry name" value="RmlC-like_jellyroll"/>
</dbReference>
<evidence type="ECO:0000256" key="2">
    <source>
        <dbReference type="ARBA" id="ARBA00023125"/>
    </source>
</evidence>
<dbReference type="InterPro" id="IPR009057">
    <property type="entry name" value="Homeodomain-like_sf"/>
</dbReference>
<dbReference type="SUPFAM" id="SSF46689">
    <property type="entry name" value="Homeodomain-like"/>
    <property type="match status" value="2"/>
</dbReference>
<dbReference type="Pfam" id="PF12833">
    <property type="entry name" value="HTH_18"/>
    <property type="match status" value="1"/>
</dbReference>
<evidence type="ECO:0000259" key="4">
    <source>
        <dbReference type="PROSITE" id="PS01124"/>
    </source>
</evidence>
<dbReference type="AlphaFoldDB" id="A0A940STX8"/>
<evidence type="ECO:0000313" key="5">
    <source>
        <dbReference type="EMBL" id="MBP1039521.1"/>
    </source>
</evidence>
<keyword evidence="1" id="KW-0805">Transcription regulation</keyword>